<sequence>MMRYLCFMKNNTFLKSLVLGCLISAFLPFSSNAQNGPAKQWDKTFGGSNEDAISSIKQTSDGGYIMGGNSQSGQNGSKSEPSRGISDFWVVKTDGNGNKIWDKTFGGSEPDGLSALHQTSDGGYILGGWSRSGQSGDKTQPLQMNQSPYEDFWIVKIDASGNKVWDKSFGGVEPDWINDLQVTSDGGFIFGGSSGSGQTGDKSQINVGSNDIWIVKTDALGNKAWDKTFGGTDSEVLTSIKQTPDGGYVLGGPSRSGQTGDKSQPGNGGTDYWIIKIDAQGNKQWDKTFGGADNDELAKIELTNDGGYILGGNSQSGQSGDKSEPGRGMNDYWVIKLDGSGNKVWDKTFGGNSADILTDLDITLDGGYFIGGISYSGISGDKSQNLQGTTDGWFLKLDANGTKVWDRTIGGADGDVFNALQQTSDGGYILGAGSYSGMSRDKSQISEGQSDFWVVKLGPDVLGAIDEISTSKIQLFQNQPNPFSKHTSINFNLAKPEEVALTVYNSLGQTVAKQRKKYVAGQHQVQWQELVQNRNLKAGTYFYQLTAEGFQDTKRMILLNA</sequence>
<evidence type="ECO:0000256" key="2">
    <source>
        <dbReference type="SAM" id="SignalP"/>
    </source>
</evidence>
<feature type="chain" id="PRO_5024852395" evidence="2">
    <location>
        <begin position="34"/>
        <end position="561"/>
    </location>
</feature>
<feature type="compositionally biased region" description="Low complexity" evidence="1">
    <location>
        <begin position="67"/>
        <end position="79"/>
    </location>
</feature>
<gene>
    <name evidence="4" type="ORF">F0P94_10405</name>
</gene>
<reference evidence="4 5" key="1">
    <citation type="submission" date="2019-09" db="EMBL/GenBank/DDBJ databases">
        <title>Genome sequence of Adhaeribacter sp. M2.</title>
        <authorList>
            <person name="Srinivasan S."/>
        </authorList>
    </citation>
    <scope>NUCLEOTIDE SEQUENCE [LARGE SCALE GENOMIC DNA]</scope>
    <source>
        <strain evidence="4 5">M2</strain>
    </source>
</reference>
<feature type="signal peptide" evidence="2">
    <location>
        <begin position="1"/>
        <end position="33"/>
    </location>
</feature>
<dbReference type="Gene3D" id="2.60.40.4070">
    <property type="match status" value="1"/>
</dbReference>
<keyword evidence="5" id="KW-1185">Reference proteome</keyword>
<feature type="compositionally biased region" description="Polar residues" evidence="1">
    <location>
        <begin position="255"/>
        <end position="265"/>
    </location>
</feature>
<accession>A0A5N1IUN7</accession>
<dbReference type="EMBL" id="VTWT01000005">
    <property type="protein sequence ID" value="KAA9333651.1"/>
    <property type="molecule type" value="Genomic_DNA"/>
</dbReference>
<dbReference type="Pfam" id="PF18962">
    <property type="entry name" value="Por_Secre_tail"/>
    <property type="match status" value="1"/>
</dbReference>
<comment type="caution">
    <text evidence="4">The sequence shown here is derived from an EMBL/GenBank/DDBJ whole genome shotgun (WGS) entry which is preliminary data.</text>
</comment>
<organism evidence="4 5">
    <name type="scientific">Adhaeribacter soli</name>
    <dbReference type="NCBI Taxonomy" id="2607655"/>
    <lineage>
        <taxon>Bacteria</taxon>
        <taxon>Pseudomonadati</taxon>
        <taxon>Bacteroidota</taxon>
        <taxon>Cytophagia</taxon>
        <taxon>Cytophagales</taxon>
        <taxon>Hymenobacteraceae</taxon>
        <taxon>Adhaeribacter</taxon>
    </lineage>
</organism>
<dbReference type="PANTHER" id="PTHR42754:SF1">
    <property type="entry name" value="LIPOPROTEIN"/>
    <property type="match status" value="1"/>
</dbReference>
<feature type="region of interest" description="Disordered" evidence="1">
    <location>
        <begin position="59"/>
        <end position="82"/>
    </location>
</feature>
<feature type="domain" description="Secretion system C-terminal sorting" evidence="3">
    <location>
        <begin position="480"/>
        <end position="557"/>
    </location>
</feature>
<evidence type="ECO:0000259" key="3">
    <source>
        <dbReference type="Pfam" id="PF18962"/>
    </source>
</evidence>
<feature type="region of interest" description="Disordered" evidence="1">
    <location>
        <begin position="244"/>
        <end position="269"/>
    </location>
</feature>
<evidence type="ECO:0000313" key="4">
    <source>
        <dbReference type="EMBL" id="KAA9333651.1"/>
    </source>
</evidence>
<name>A0A5N1IUN7_9BACT</name>
<evidence type="ECO:0000313" key="5">
    <source>
        <dbReference type="Proteomes" id="UP000326570"/>
    </source>
</evidence>
<proteinExistence type="predicted"/>
<dbReference type="InterPro" id="IPR026444">
    <property type="entry name" value="Secre_tail"/>
</dbReference>
<dbReference type="NCBIfam" id="TIGR04183">
    <property type="entry name" value="Por_Secre_tail"/>
    <property type="match status" value="1"/>
</dbReference>
<dbReference type="PANTHER" id="PTHR42754">
    <property type="entry name" value="ENDOGLUCANASE"/>
    <property type="match status" value="1"/>
</dbReference>
<dbReference type="AlphaFoldDB" id="A0A5N1IUN7"/>
<dbReference type="Proteomes" id="UP000326570">
    <property type="component" value="Unassembled WGS sequence"/>
</dbReference>
<evidence type="ECO:0000256" key="1">
    <source>
        <dbReference type="SAM" id="MobiDB-lite"/>
    </source>
</evidence>
<keyword evidence="2" id="KW-0732">Signal</keyword>
<protein>
    <submittedName>
        <fullName evidence="4">T9SS type A sorting domain-containing protein</fullName>
    </submittedName>
</protein>